<dbReference type="SUPFAM" id="SSF82171">
    <property type="entry name" value="DPP6 N-terminal domain-like"/>
    <property type="match status" value="1"/>
</dbReference>
<reference evidence="1 2" key="1">
    <citation type="journal article" date="2023" name="G3 (Bethesda)">
        <title>A chromosome-level genome assembly of Zasmidium syzygii isolated from banana leaves.</title>
        <authorList>
            <person name="van Westerhoven A.C."/>
            <person name="Mehrabi R."/>
            <person name="Talebi R."/>
            <person name="Steentjes M.B.F."/>
            <person name="Corcolon B."/>
            <person name="Chong P.A."/>
            <person name="Kema G.H.J."/>
            <person name="Seidl M.F."/>
        </authorList>
    </citation>
    <scope>NUCLEOTIDE SEQUENCE [LARGE SCALE GENOMIC DNA]</scope>
    <source>
        <strain evidence="1 2">P124</strain>
    </source>
</reference>
<name>A0ABR0EQ96_ZASCE</name>
<dbReference type="Gene3D" id="3.40.50.1820">
    <property type="entry name" value="alpha/beta hydrolase"/>
    <property type="match status" value="1"/>
</dbReference>
<dbReference type="Proteomes" id="UP001305779">
    <property type="component" value="Unassembled WGS sequence"/>
</dbReference>
<dbReference type="EMBL" id="JAXOVC010000003">
    <property type="protein sequence ID" value="KAK4503647.1"/>
    <property type="molecule type" value="Genomic_DNA"/>
</dbReference>
<sequence length="448" mass="48977">MPPNQDFSIEALLSAPSRSPGVPSHDGKFALYGVTTHSFGDNGGILREVRMMDLETETSVQISDDDSVHDARWIPGNNDVAYLRSCPDGKTELIMVLGNEKHVIAKFEAPVRSLKLHRLEDGRVVIMVVGLVGPDGSLFNEKSTVSKSTGRIFDTINVRNWNVMYKAQRYSLWYTTMELQDGQWKIGGQLLNLLPDSVLEPTGVYAPEDPGPNFDISEAGVTFATKEVATSRSTVLDFSRPYYIALQSFDHPPHSAPQEIQLPPGMGVGDASNFKFSPDGSRIGFIHSESTTCGGGHLLVAATNSLESIDVLRQIGLDTSGDNFDPPIAFEFADSHDNVLFLSEQRGHTKCTIGLSDGAIVKTLPPAGPTWSFSPNMVTEIDIAGDEDHPIHCFVLRPDKFDETKTYPWVLMIHGGPVSAWADAWNPRPNITGSTGYGLAHAKRKLKV</sequence>
<dbReference type="InterPro" id="IPR029058">
    <property type="entry name" value="AB_hydrolase_fold"/>
</dbReference>
<evidence type="ECO:0000313" key="2">
    <source>
        <dbReference type="Proteomes" id="UP001305779"/>
    </source>
</evidence>
<accession>A0ABR0EQ96</accession>
<protein>
    <recommendedName>
        <fullName evidence="3">Peptidase S9 prolyl oligopeptidase catalytic domain-containing protein</fullName>
    </recommendedName>
</protein>
<keyword evidence="2" id="KW-1185">Reference proteome</keyword>
<gene>
    <name evidence="1" type="ORF">PRZ48_004562</name>
</gene>
<comment type="caution">
    <text evidence="1">The sequence shown here is derived from an EMBL/GenBank/DDBJ whole genome shotgun (WGS) entry which is preliminary data.</text>
</comment>
<dbReference type="SUPFAM" id="SSF53474">
    <property type="entry name" value="alpha/beta-Hydrolases"/>
    <property type="match status" value="1"/>
</dbReference>
<evidence type="ECO:0008006" key="3">
    <source>
        <dbReference type="Google" id="ProtNLM"/>
    </source>
</evidence>
<evidence type="ECO:0000313" key="1">
    <source>
        <dbReference type="EMBL" id="KAK4503647.1"/>
    </source>
</evidence>
<proteinExistence type="predicted"/>
<organism evidence="1 2">
    <name type="scientific">Zasmidium cellare</name>
    <name type="common">Wine cellar mold</name>
    <name type="synonym">Racodium cellare</name>
    <dbReference type="NCBI Taxonomy" id="395010"/>
    <lineage>
        <taxon>Eukaryota</taxon>
        <taxon>Fungi</taxon>
        <taxon>Dikarya</taxon>
        <taxon>Ascomycota</taxon>
        <taxon>Pezizomycotina</taxon>
        <taxon>Dothideomycetes</taxon>
        <taxon>Dothideomycetidae</taxon>
        <taxon>Mycosphaerellales</taxon>
        <taxon>Mycosphaerellaceae</taxon>
        <taxon>Zasmidium</taxon>
    </lineage>
</organism>